<accession>A0L8M6</accession>
<dbReference type="PANTHER" id="PTHR30329:SF21">
    <property type="entry name" value="LIPOPROTEIN YIAD-RELATED"/>
    <property type="match status" value="1"/>
</dbReference>
<dbReference type="GO" id="GO:0005509">
    <property type="term" value="F:calcium ion binding"/>
    <property type="evidence" value="ECO:0007669"/>
    <property type="project" value="InterPro"/>
</dbReference>
<dbReference type="PROSITE" id="PS51123">
    <property type="entry name" value="OMPA_2"/>
    <property type="match status" value="1"/>
</dbReference>
<dbReference type="InterPro" id="IPR006665">
    <property type="entry name" value="OmpA-like"/>
</dbReference>
<dbReference type="SUPFAM" id="SSF103088">
    <property type="entry name" value="OmpA-like"/>
    <property type="match status" value="1"/>
</dbReference>
<dbReference type="AlphaFoldDB" id="A0L8M6"/>
<dbReference type="EMBL" id="CP000471">
    <property type="protein sequence ID" value="ABK44319.1"/>
    <property type="molecule type" value="Genomic_DNA"/>
</dbReference>
<keyword evidence="2" id="KW-0732">Signal</keyword>
<sequence precursor="true">MHVSVLLFKDKGVNKPMLKSKTKLFLSMAAVISCMAVVSASQAEEAYKGWIQWHPQTGPNTISTAGTQYYPYQPSPKPACEHGMDAAGNCVGDADGDGVTDGKDKCPGTPAQYAVDAVGCSLDRDGDGVNDAMDRCPDSRKGVKVDARGCELDDDQDGVVNSDDKCPGTSVHVKVDATGCEISKDGDMDGVLNEQDACLDTPKGLPVGKNGCWSVNSIHFNTGSWELDAKALSVLNAAVATMKQHAAIRVEVQGHTDSRADDTFNKKLSLKRAESVIWYMTKQGLARDRFVAAAFGEQKLLNSEKNSDERLVNRRVELHRIP</sequence>
<dbReference type="InterPro" id="IPR003367">
    <property type="entry name" value="Thrombospondin_3-like_rpt"/>
</dbReference>
<dbReference type="STRING" id="156889.Mmc1_1811"/>
<evidence type="ECO:0000256" key="2">
    <source>
        <dbReference type="ARBA" id="ARBA00022729"/>
    </source>
</evidence>
<feature type="domain" description="OmpA-like" evidence="6">
    <location>
        <begin position="207"/>
        <end position="322"/>
    </location>
</feature>
<dbReference type="eggNOG" id="COG2885">
    <property type="taxonomic scope" value="Bacteria"/>
</dbReference>
<dbReference type="InterPro" id="IPR036737">
    <property type="entry name" value="OmpA-like_sf"/>
</dbReference>
<dbReference type="PANTHER" id="PTHR30329">
    <property type="entry name" value="STATOR ELEMENT OF FLAGELLAR MOTOR COMPLEX"/>
    <property type="match status" value="1"/>
</dbReference>
<dbReference type="CDD" id="cd07185">
    <property type="entry name" value="OmpA_C-like"/>
    <property type="match status" value="1"/>
</dbReference>
<dbReference type="InterPro" id="IPR006664">
    <property type="entry name" value="OMP_bac"/>
</dbReference>
<name>A0L8M6_MAGMM</name>
<dbReference type="Pfam" id="PF00691">
    <property type="entry name" value="OmpA"/>
    <property type="match status" value="1"/>
</dbReference>
<dbReference type="GO" id="GO:0009279">
    <property type="term" value="C:cell outer membrane"/>
    <property type="evidence" value="ECO:0007669"/>
    <property type="project" value="UniProtKB-SubCell"/>
</dbReference>
<organism evidence="7 8">
    <name type="scientific">Magnetococcus marinus (strain ATCC BAA-1437 / JCM 17883 / MC-1)</name>
    <dbReference type="NCBI Taxonomy" id="156889"/>
    <lineage>
        <taxon>Bacteria</taxon>
        <taxon>Pseudomonadati</taxon>
        <taxon>Pseudomonadota</taxon>
        <taxon>Magnetococcia</taxon>
        <taxon>Magnetococcales</taxon>
        <taxon>Magnetococcaceae</taxon>
        <taxon>Magnetococcus</taxon>
    </lineage>
</organism>
<dbReference type="Pfam" id="PF02412">
    <property type="entry name" value="TSP_3"/>
    <property type="match status" value="4"/>
</dbReference>
<gene>
    <name evidence="7" type="ordered locus">Mmc1_1811</name>
</gene>
<dbReference type="Gene3D" id="3.30.1330.60">
    <property type="entry name" value="OmpA-like domain"/>
    <property type="match status" value="1"/>
</dbReference>
<protein>
    <submittedName>
        <fullName evidence="7">OmpA/MotB domain protein</fullName>
    </submittedName>
</protein>
<dbReference type="Gene3D" id="4.10.1080.10">
    <property type="entry name" value="TSP type-3 repeat"/>
    <property type="match status" value="1"/>
</dbReference>
<evidence type="ECO:0000256" key="4">
    <source>
        <dbReference type="ARBA" id="ARBA00023237"/>
    </source>
</evidence>
<dbReference type="InterPro" id="IPR028974">
    <property type="entry name" value="TSP_type-3_rpt"/>
</dbReference>
<dbReference type="SUPFAM" id="SSF103647">
    <property type="entry name" value="TSP type-3 repeat"/>
    <property type="match status" value="2"/>
</dbReference>
<evidence type="ECO:0000259" key="6">
    <source>
        <dbReference type="PROSITE" id="PS51123"/>
    </source>
</evidence>
<dbReference type="HOGENOM" id="CLU_982931_0_0_5"/>
<evidence type="ECO:0000256" key="5">
    <source>
        <dbReference type="PROSITE-ProRule" id="PRU00473"/>
    </source>
</evidence>
<dbReference type="InterPro" id="IPR050330">
    <property type="entry name" value="Bact_OuterMem_StrucFunc"/>
</dbReference>
<evidence type="ECO:0000256" key="1">
    <source>
        <dbReference type="ARBA" id="ARBA00004442"/>
    </source>
</evidence>
<dbReference type="GO" id="GO:0007155">
    <property type="term" value="P:cell adhesion"/>
    <property type="evidence" value="ECO:0007669"/>
    <property type="project" value="InterPro"/>
</dbReference>
<keyword evidence="8" id="KW-1185">Reference proteome</keyword>
<dbReference type="PRINTS" id="PR01021">
    <property type="entry name" value="OMPADOMAIN"/>
</dbReference>
<dbReference type="Proteomes" id="UP000002586">
    <property type="component" value="Chromosome"/>
</dbReference>
<evidence type="ECO:0000313" key="7">
    <source>
        <dbReference type="EMBL" id="ABK44319.1"/>
    </source>
</evidence>
<comment type="subcellular location">
    <subcellularLocation>
        <location evidence="1">Cell outer membrane</location>
    </subcellularLocation>
</comment>
<dbReference type="KEGG" id="mgm:Mmc1_1811"/>
<keyword evidence="4" id="KW-0998">Cell outer membrane</keyword>
<reference evidence="7 8" key="2">
    <citation type="journal article" date="2012" name="Int. J. Syst. Evol. Microbiol.">
        <title>Magnetococcus marinus gen. nov., sp. nov., a marine, magnetotactic bacterium that represents a novel lineage (Magnetococcaceae fam. nov.; Magnetococcales ord. nov.) at the base of the Alphaproteobacteria.</title>
        <authorList>
            <person name="Bazylinski D.A."/>
            <person name="Williams T.J."/>
            <person name="Lefevre C.T."/>
            <person name="Berg R.J."/>
            <person name="Zhang C.L."/>
            <person name="Bowser S.S."/>
            <person name="Dean A.J."/>
            <person name="Beveridge T.J."/>
        </authorList>
    </citation>
    <scope>NUCLEOTIDE SEQUENCE [LARGE SCALE GENOMIC DNA]</scope>
    <source>
        <strain evidence="8">ATCC BAA-1437 / JCM 17883 / MC-1</strain>
    </source>
</reference>
<evidence type="ECO:0000313" key="8">
    <source>
        <dbReference type="Proteomes" id="UP000002586"/>
    </source>
</evidence>
<reference evidence="8" key="1">
    <citation type="journal article" date="2009" name="Appl. Environ. Microbiol.">
        <title>Complete genome sequence of the chemolithoautotrophic marine magnetotactic coccus strain MC-1.</title>
        <authorList>
            <person name="Schubbe S."/>
            <person name="Williams T.J."/>
            <person name="Xie G."/>
            <person name="Kiss H.E."/>
            <person name="Brettin T.S."/>
            <person name="Martinez D."/>
            <person name="Ross C.A."/>
            <person name="Schuler D."/>
            <person name="Cox B.L."/>
            <person name="Nealson K.H."/>
            <person name="Bazylinski D.A."/>
        </authorList>
    </citation>
    <scope>NUCLEOTIDE SEQUENCE [LARGE SCALE GENOMIC DNA]</scope>
    <source>
        <strain evidence="8">ATCC BAA-1437 / JCM 17883 / MC-1</strain>
    </source>
</reference>
<evidence type="ECO:0000256" key="3">
    <source>
        <dbReference type="ARBA" id="ARBA00023136"/>
    </source>
</evidence>
<proteinExistence type="predicted"/>
<keyword evidence="3 5" id="KW-0472">Membrane</keyword>